<evidence type="ECO:0000256" key="5">
    <source>
        <dbReference type="ARBA" id="ARBA00047658"/>
    </source>
</evidence>
<feature type="region of interest" description="Disordered" evidence="7">
    <location>
        <begin position="202"/>
        <end position="262"/>
    </location>
</feature>
<dbReference type="OrthoDB" id="1658at2759"/>
<dbReference type="InterPro" id="IPR002088">
    <property type="entry name" value="Prenyl_trans_a"/>
</dbReference>
<accession>A0A8H3TSA4</accession>
<evidence type="ECO:0000313" key="8">
    <source>
        <dbReference type="EMBL" id="GHJ85710.1"/>
    </source>
</evidence>
<dbReference type="Gene3D" id="1.25.40.120">
    <property type="entry name" value="Protein prenylyltransferase"/>
    <property type="match status" value="2"/>
</dbReference>
<dbReference type="Proteomes" id="UP000620104">
    <property type="component" value="Unassembled WGS sequence"/>
</dbReference>
<feature type="compositionally biased region" description="Basic and acidic residues" evidence="7">
    <location>
        <begin position="14"/>
        <end position="25"/>
    </location>
</feature>
<comment type="catalytic activity">
    <reaction evidence="5 6">
        <text>geranylgeranyl diphosphate + L-cysteinyl-[protein] = S-geranylgeranyl-L-cysteinyl-[protein] + diphosphate</text>
        <dbReference type="Rhea" id="RHEA:21240"/>
        <dbReference type="Rhea" id="RHEA-COMP:10131"/>
        <dbReference type="Rhea" id="RHEA-COMP:11537"/>
        <dbReference type="ChEBI" id="CHEBI:29950"/>
        <dbReference type="ChEBI" id="CHEBI:33019"/>
        <dbReference type="ChEBI" id="CHEBI:57533"/>
        <dbReference type="ChEBI" id="CHEBI:86021"/>
        <dbReference type="EC" id="2.5.1.60"/>
    </reaction>
</comment>
<gene>
    <name evidence="8" type="ORF">NliqN6_2112</name>
</gene>
<feature type="compositionally biased region" description="Polar residues" evidence="7">
    <location>
        <begin position="217"/>
        <end position="239"/>
    </location>
</feature>
<proteinExistence type="inferred from homology"/>
<comment type="caution">
    <text evidence="8">The sequence shown here is derived from an EMBL/GenBank/DDBJ whole genome shotgun (WGS) entry which is preliminary data.</text>
</comment>
<reference evidence="8" key="1">
    <citation type="submission" date="2020-07" db="EMBL/GenBank/DDBJ databases">
        <title>Draft Genome Sequence of a Deep-Sea Yeast, Naganishia (Cryptococcus) liquefaciens strain N6.</title>
        <authorList>
            <person name="Han Y.W."/>
            <person name="Kajitani R."/>
            <person name="Morimoto H."/>
            <person name="Parhat M."/>
            <person name="Tsubouchi H."/>
            <person name="Bakenova O."/>
            <person name="Ogata M."/>
            <person name="Argunhan B."/>
            <person name="Aoki R."/>
            <person name="Kajiwara S."/>
            <person name="Itoh T."/>
            <person name="Iwasaki H."/>
        </authorList>
    </citation>
    <scope>NUCLEOTIDE SEQUENCE</scope>
    <source>
        <strain evidence="8">N6</strain>
    </source>
</reference>
<evidence type="ECO:0000256" key="2">
    <source>
        <dbReference type="ARBA" id="ARBA00022602"/>
    </source>
</evidence>
<keyword evidence="4" id="KW-0677">Repeat</keyword>
<dbReference type="PANTHER" id="PTHR11129:SF2">
    <property type="entry name" value="GERANYLGERANYL TRANSFERASE TYPE-2 SUBUNIT ALPHA"/>
    <property type="match status" value="1"/>
</dbReference>
<evidence type="ECO:0000256" key="6">
    <source>
        <dbReference type="RuleBase" id="RU367120"/>
    </source>
</evidence>
<dbReference type="PANTHER" id="PTHR11129">
    <property type="entry name" value="PROTEIN FARNESYLTRANSFERASE ALPHA SUBUNIT/RAB GERANYLGERANYL TRANSFERASE ALPHA SUBUNIT"/>
    <property type="match status" value="1"/>
</dbReference>
<dbReference type="PROSITE" id="PS51147">
    <property type="entry name" value="PFTA"/>
    <property type="match status" value="5"/>
</dbReference>
<comment type="similarity">
    <text evidence="1 6">Belongs to the protein prenyltransferase subunit alpha family.</text>
</comment>
<keyword evidence="2 6" id="KW-0637">Prenyltransferase</keyword>
<evidence type="ECO:0000256" key="4">
    <source>
        <dbReference type="ARBA" id="ARBA00022737"/>
    </source>
</evidence>
<evidence type="ECO:0000313" key="9">
    <source>
        <dbReference type="Proteomes" id="UP000620104"/>
    </source>
</evidence>
<evidence type="ECO:0000256" key="7">
    <source>
        <dbReference type="SAM" id="MobiDB-lite"/>
    </source>
</evidence>
<evidence type="ECO:0000256" key="3">
    <source>
        <dbReference type="ARBA" id="ARBA00022679"/>
    </source>
</evidence>
<dbReference type="AlphaFoldDB" id="A0A8H3TSA4"/>
<comment type="function">
    <text evidence="6">Catalyzes the transfer of a geranyl-geranyl moiety from geranyl-geranyl pyrophosphate to cysteines occuring in specific C-terminal amino acid sequences.</text>
</comment>
<sequence length="482" mass="55917">MRNSRGRFTFRTEPPTEARRAELPTNSEERMACSLLAPWLLLLMLPPVSTALNNPQQKGGSGDVRQAERYSIVNMHGVKRTKLSKEDEDRKKAEDAEQIKQYGAMVDDCLTRKARKDFSQEAFTLTNRVLDFNPEFYTIWNYRRLILLEGLFTEATPEDRYQLLTSDLRLTTSYLKAHPKVYWIWTHRKWCLEHVPSGPGIIAEGHEAHTDGDVTPKAQQINGDANGHSADQATSQTSPEDGHALKPSRSRKEEELENDPEGWKKEAWGRELMLVEKMLEADSRNFHAWDYRRYVLSSLPSTFRPPKTPETEIKYTTQKIESNFSNFSAWHQRTKELGKVWQGLRTSESQEEAEEAIQKIRSREFELVTQALWTDPADQSGWLYHRWLIGSGEDVATTRREIAQIRELLEAEPDSKWPLESLVHYTRLLLQAGKVPTEEVAAARRDIANWLRDLERIDPFRRERYRELGEPESMQKRVTHVG</sequence>
<feature type="region of interest" description="Disordered" evidence="7">
    <location>
        <begin position="1"/>
        <end position="25"/>
    </location>
</feature>
<dbReference type="EC" id="2.5.1.60" evidence="6"/>
<dbReference type="Pfam" id="PF01239">
    <property type="entry name" value="PPTA"/>
    <property type="match status" value="5"/>
</dbReference>
<protein>
    <recommendedName>
        <fullName evidence="6">Geranylgeranyl transferase type-2 subunit alpha</fullName>
        <ecNumber evidence="6">2.5.1.60</ecNumber>
    </recommendedName>
    <alternativeName>
        <fullName evidence="6">Geranylgeranyl transferase type II subunit alpha</fullName>
    </alternativeName>
</protein>
<feature type="compositionally biased region" description="Basic and acidic residues" evidence="7">
    <location>
        <begin position="204"/>
        <end position="214"/>
    </location>
</feature>
<dbReference type="GO" id="GO:0097354">
    <property type="term" value="P:prenylation"/>
    <property type="evidence" value="ECO:0007669"/>
    <property type="project" value="UniProtKB-UniRule"/>
</dbReference>
<keyword evidence="3 6" id="KW-0808">Transferase</keyword>
<evidence type="ECO:0000256" key="1">
    <source>
        <dbReference type="ARBA" id="ARBA00006734"/>
    </source>
</evidence>
<organism evidence="8 9">
    <name type="scientific">Naganishia liquefaciens</name>
    <dbReference type="NCBI Taxonomy" id="104408"/>
    <lineage>
        <taxon>Eukaryota</taxon>
        <taxon>Fungi</taxon>
        <taxon>Dikarya</taxon>
        <taxon>Basidiomycota</taxon>
        <taxon>Agaricomycotina</taxon>
        <taxon>Tremellomycetes</taxon>
        <taxon>Filobasidiales</taxon>
        <taxon>Filobasidiaceae</taxon>
        <taxon>Naganishia</taxon>
    </lineage>
</organism>
<feature type="compositionally biased region" description="Basic and acidic residues" evidence="7">
    <location>
        <begin position="240"/>
        <end position="254"/>
    </location>
</feature>
<keyword evidence="9" id="KW-1185">Reference proteome</keyword>
<name>A0A8H3TSA4_9TREE</name>
<dbReference type="GO" id="GO:0005968">
    <property type="term" value="C:Rab-protein geranylgeranyltransferase complex"/>
    <property type="evidence" value="ECO:0007669"/>
    <property type="project" value="TreeGrafter"/>
</dbReference>
<dbReference type="GO" id="GO:0004663">
    <property type="term" value="F:Rab geranylgeranyltransferase activity"/>
    <property type="evidence" value="ECO:0007669"/>
    <property type="project" value="UniProtKB-UniRule"/>
</dbReference>
<dbReference type="SUPFAM" id="SSF48439">
    <property type="entry name" value="Protein prenylyltransferase"/>
    <property type="match status" value="1"/>
</dbReference>
<dbReference type="EMBL" id="BLZA01000013">
    <property type="protein sequence ID" value="GHJ85710.1"/>
    <property type="molecule type" value="Genomic_DNA"/>
</dbReference>